<sequence>MSRSGGENRIFREIFFTAIYCEFKQYLGGIVSKFVDYVSIMDI</sequence>
<name>C6C9J8_MUSP7</name>
<dbReference type="Proteomes" id="UP000002734">
    <property type="component" value="Chromosome"/>
</dbReference>
<dbReference type="HOGENOM" id="CLU_3232765_0_0_6"/>
<evidence type="ECO:0000313" key="2">
    <source>
        <dbReference type="Proteomes" id="UP000002734"/>
    </source>
</evidence>
<dbReference type="AlphaFoldDB" id="C6C9J8"/>
<keyword evidence="2" id="KW-1185">Reference proteome</keyword>
<organism evidence="1 2">
    <name type="scientific">Musicola paradisiaca (strain Ech703)</name>
    <name type="common">Dickeya paradisiaca</name>
    <name type="synonym">Dickeya dadantii</name>
    <dbReference type="NCBI Taxonomy" id="579405"/>
    <lineage>
        <taxon>Bacteria</taxon>
        <taxon>Pseudomonadati</taxon>
        <taxon>Pseudomonadota</taxon>
        <taxon>Gammaproteobacteria</taxon>
        <taxon>Enterobacterales</taxon>
        <taxon>Pectobacteriaceae</taxon>
        <taxon>Musicola</taxon>
    </lineage>
</organism>
<reference evidence="1" key="1">
    <citation type="submission" date="2009-06" db="EMBL/GenBank/DDBJ databases">
        <title>Complete sequence of Dickeya dadantii Ech703.</title>
        <authorList>
            <consortium name="US DOE Joint Genome Institute"/>
            <person name="Lucas S."/>
            <person name="Copeland A."/>
            <person name="Lapidus A."/>
            <person name="Glavina del Rio T."/>
            <person name="Dalin E."/>
            <person name="Tice H."/>
            <person name="Bruce D."/>
            <person name="Goodwin L."/>
            <person name="Pitluck S."/>
            <person name="Chertkov O."/>
            <person name="Brettin T."/>
            <person name="Detter J.C."/>
            <person name="Han C."/>
            <person name="Larimer F."/>
            <person name="Land M."/>
            <person name="Hauser L."/>
            <person name="Kyrpides N."/>
            <person name="Mikhailova N."/>
            <person name="Balakrishnan V."/>
            <person name="Glasner J."/>
            <person name="Perna N.T."/>
        </authorList>
    </citation>
    <scope>NUCLEOTIDE SEQUENCE [LARGE SCALE GENOMIC DNA]</scope>
    <source>
        <strain evidence="1">Ech703</strain>
    </source>
</reference>
<evidence type="ECO:0000313" key="1">
    <source>
        <dbReference type="EMBL" id="ACS84449.1"/>
    </source>
</evidence>
<gene>
    <name evidence="1" type="ordered locus">Dd703_0638</name>
</gene>
<proteinExistence type="predicted"/>
<dbReference type="KEGG" id="dda:Dd703_0638"/>
<protein>
    <submittedName>
        <fullName evidence="1">Uncharacterized protein</fullName>
    </submittedName>
</protein>
<accession>C6C9J8</accession>
<dbReference type="EMBL" id="CP001654">
    <property type="protein sequence ID" value="ACS84449.1"/>
    <property type="molecule type" value="Genomic_DNA"/>
</dbReference>